<dbReference type="GO" id="GO:0055085">
    <property type="term" value="P:transmembrane transport"/>
    <property type="evidence" value="ECO:0007669"/>
    <property type="project" value="UniProtKB-UniRule"/>
</dbReference>
<dbReference type="GO" id="GO:0005886">
    <property type="term" value="C:plasma membrane"/>
    <property type="evidence" value="ECO:0007669"/>
    <property type="project" value="UniProtKB-SubCell"/>
</dbReference>
<gene>
    <name evidence="8" type="ORF">CN461_23405</name>
</gene>
<evidence type="ECO:0000256" key="6">
    <source>
        <dbReference type="PIRNR" id="PIRNR018968"/>
    </source>
</evidence>
<comment type="caution">
    <text evidence="8">The sequence shown here is derived from an EMBL/GenBank/DDBJ whole genome shotgun (WGS) entry which is preliminary data.</text>
</comment>
<evidence type="ECO:0000256" key="1">
    <source>
        <dbReference type="ARBA" id="ARBA00004651"/>
    </source>
</evidence>
<feature type="transmembrane region" description="Helical" evidence="6">
    <location>
        <begin position="152"/>
        <end position="176"/>
    </location>
</feature>
<dbReference type="Proteomes" id="UP000220502">
    <property type="component" value="Unassembled WGS sequence"/>
</dbReference>
<feature type="transmembrane region" description="Helical" evidence="6">
    <location>
        <begin position="531"/>
        <end position="553"/>
    </location>
</feature>
<feature type="transmembrane region" description="Helical" evidence="6">
    <location>
        <begin position="204"/>
        <end position="225"/>
    </location>
</feature>
<feature type="transmembrane region" description="Helical" evidence="6">
    <location>
        <begin position="231"/>
        <end position="252"/>
    </location>
</feature>
<comment type="similarity">
    <text evidence="6">Belongs to the ABC-4 integral membrane protein family.</text>
</comment>
<dbReference type="PANTHER" id="PTHR46795">
    <property type="entry name" value="ABC TRANSPORTER PERMEASE-RELATED-RELATED"/>
    <property type="match status" value="1"/>
</dbReference>
<dbReference type="PANTHER" id="PTHR46795:SF2">
    <property type="entry name" value="ABC TRANSPORTER, PERMEASE PROTEIN"/>
    <property type="match status" value="1"/>
</dbReference>
<reference evidence="8 9" key="1">
    <citation type="submission" date="2017-09" db="EMBL/GenBank/DDBJ databases">
        <title>Large-scale bioinformatics analysis of Bacillus genomes uncovers conserved roles of natural products in bacterial physiology.</title>
        <authorList>
            <consortium name="Agbiome Team Llc"/>
            <person name="Bleich R.M."/>
            <person name="Kirk G.J."/>
            <person name="Santa Maria K.C."/>
            <person name="Allen S.E."/>
            <person name="Farag S."/>
            <person name="Shank E.A."/>
            <person name="Bowers A."/>
        </authorList>
    </citation>
    <scope>NUCLEOTIDE SEQUENCE [LARGE SCALE GENOMIC DNA]</scope>
    <source>
        <strain evidence="8 9">AFS007900</strain>
    </source>
</reference>
<dbReference type="InterPro" id="IPR052536">
    <property type="entry name" value="ABC-4_Integral_Memb_Prot"/>
</dbReference>
<comment type="subcellular location">
    <subcellularLocation>
        <location evidence="1 6">Cell membrane</location>
        <topology evidence="1 6">Multi-pass membrane protein</topology>
    </subcellularLocation>
</comment>
<evidence type="ECO:0000256" key="3">
    <source>
        <dbReference type="ARBA" id="ARBA00022692"/>
    </source>
</evidence>
<dbReference type="RefSeq" id="WP_097981473.1">
    <property type="nucleotide sequence ID" value="NZ_NTRM01000032.1"/>
</dbReference>
<feature type="transmembrane region" description="Helical" evidence="6">
    <location>
        <begin position="587"/>
        <end position="609"/>
    </location>
</feature>
<sequence length="654" mass="74104">MNFRQFAFNNVMRSKRAYAAHFLSSTFSIMIFFTYALLLFHPNLQGELASGSKTMAVLGTVGMQISQSLIFLFSFFFLLYSVSSFLKTRKKEFGILMMHGMSPSQLNTLIFLENMVIGAAAILFGILMGLIFSKLILLLSANLLAVENGLPFYIPIKAIGTTAGAFLILFLFISLFTSKMVKINQLIELMKSEEKPKPEPKASWIRALFSLLFIGAGYGCVFDFVKTLTIGFYPLLLVLGVACTVIGTYYLFSQLSVYVLGRLKKNERLFFKKTNLLTISELAYRMKDNATMFFMLAVISAVSFTGIGTCLSMGNSALITMQQPPFAFIYDSRGENAQEEEHIEEIKRQLTKAGMSYRVGNVTPKLSEIDVTNPKSTRHTIIKLSEYNSLAKALGYQTEMLQNENETILVPGTNSERDKYQKRVGIPSEIDVLQGDTDRSFKVKKAVPYLVVPNREGVTLVVSDSMYDAIPSRNVLPTTKHYGFFVEDWTETKDVANKLNAKFTEKEQKDPKYTFQSLYTDSHMFKQANGILLITSLLVGIVFFTFAASLLYFRLYADLERDQKQYEMIAKVGLSKKELKQIVTRQLTLMFFLPILVAVIHSSVAFLALQQLLKFSIWNTSILVLVGFIGIQILYFFMVRRGYLRQLYSKILYM</sequence>
<keyword evidence="3 6" id="KW-0812">Transmembrane</keyword>
<dbReference type="InterPro" id="IPR027022">
    <property type="entry name" value="ABC_permease_BceB-typ"/>
</dbReference>
<accession>A0ABD6SG85</accession>
<dbReference type="EMBL" id="NTXF01000036">
    <property type="protein sequence ID" value="PEX45935.1"/>
    <property type="molecule type" value="Genomic_DNA"/>
</dbReference>
<evidence type="ECO:0000256" key="4">
    <source>
        <dbReference type="ARBA" id="ARBA00022989"/>
    </source>
</evidence>
<keyword evidence="5 6" id="KW-0472">Membrane</keyword>
<keyword evidence="2 6" id="KW-1003">Cell membrane</keyword>
<dbReference type="InterPro" id="IPR003838">
    <property type="entry name" value="ABC3_permease_C"/>
</dbReference>
<dbReference type="PIRSF" id="PIRSF018968">
    <property type="entry name" value="ABC_permease_BceB"/>
    <property type="match status" value="1"/>
</dbReference>
<feature type="domain" description="ABC3 transporter permease C-terminal" evidence="7">
    <location>
        <begin position="69"/>
        <end position="181"/>
    </location>
</feature>
<organism evidence="8 9">
    <name type="scientific">Bacillus thuringiensis</name>
    <dbReference type="NCBI Taxonomy" id="1428"/>
    <lineage>
        <taxon>Bacteria</taxon>
        <taxon>Bacillati</taxon>
        <taxon>Bacillota</taxon>
        <taxon>Bacilli</taxon>
        <taxon>Bacillales</taxon>
        <taxon>Bacillaceae</taxon>
        <taxon>Bacillus</taxon>
        <taxon>Bacillus cereus group</taxon>
    </lineage>
</organism>
<feature type="transmembrane region" description="Helical" evidence="6">
    <location>
        <begin position="20"/>
        <end position="41"/>
    </location>
</feature>
<dbReference type="Pfam" id="PF02687">
    <property type="entry name" value="FtsX"/>
    <property type="match status" value="1"/>
</dbReference>
<keyword evidence="4 6" id="KW-1133">Transmembrane helix</keyword>
<feature type="transmembrane region" description="Helical" evidence="6">
    <location>
        <begin position="615"/>
        <end position="637"/>
    </location>
</feature>
<evidence type="ECO:0000259" key="7">
    <source>
        <dbReference type="Pfam" id="PF02687"/>
    </source>
</evidence>
<feature type="transmembrane region" description="Helical" evidence="6">
    <location>
        <begin position="293"/>
        <end position="314"/>
    </location>
</feature>
<evidence type="ECO:0000256" key="2">
    <source>
        <dbReference type="ARBA" id="ARBA00022475"/>
    </source>
</evidence>
<evidence type="ECO:0000313" key="9">
    <source>
        <dbReference type="Proteomes" id="UP000220502"/>
    </source>
</evidence>
<feature type="transmembrane region" description="Helical" evidence="6">
    <location>
        <begin position="106"/>
        <end position="132"/>
    </location>
</feature>
<proteinExistence type="inferred from homology"/>
<evidence type="ECO:0000256" key="5">
    <source>
        <dbReference type="ARBA" id="ARBA00023136"/>
    </source>
</evidence>
<protein>
    <submittedName>
        <fullName evidence="8">ABC transporter permease</fullName>
    </submittedName>
</protein>
<dbReference type="AlphaFoldDB" id="A0ABD6SG85"/>
<name>A0ABD6SG85_BACTU</name>
<feature type="transmembrane region" description="Helical" evidence="6">
    <location>
        <begin position="61"/>
        <end position="86"/>
    </location>
</feature>
<evidence type="ECO:0000313" key="8">
    <source>
        <dbReference type="EMBL" id="PEX45935.1"/>
    </source>
</evidence>
<keyword evidence="6" id="KW-0813">Transport</keyword>